<feature type="domain" description="DUF4470" evidence="1">
    <location>
        <begin position="6"/>
        <end position="101"/>
    </location>
</feature>
<accession>A0A5C3MYN3</accession>
<organism evidence="2 3">
    <name type="scientific">Heliocybe sulcata</name>
    <dbReference type="NCBI Taxonomy" id="5364"/>
    <lineage>
        <taxon>Eukaryota</taxon>
        <taxon>Fungi</taxon>
        <taxon>Dikarya</taxon>
        <taxon>Basidiomycota</taxon>
        <taxon>Agaricomycotina</taxon>
        <taxon>Agaricomycetes</taxon>
        <taxon>Gloeophyllales</taxon>
        <taxon>Gloeophyllaceae</taxon>
        <taxon>Heliocybe</taxon>
    </lineage>
</organism>
<gene>
    <name evidence="2" type="ORF">OE88DRAFT_1667202</name>
</gene>
<keyword evidence="3" id="KW-1185">Reference proteome</keyword>
<reference evidence="2 3" key="1">
    <citation type="journal article" date="2019" name="Nat. Ecol. Evol.">
        <title>Megaphylogeny resolves global patterns of mushroom evolution.</title>
        <authorList>
            <person name="Varga T."/>
            <person name="Krizsan K."/>
            <person name="Foldi C."/>
            <person name="Dima B."/>
            <person name="Sanchez-Garcia M."/>
            <person name="Sanchez-Ramirez S."/>
            <person name="Szollosi G.J."/>
            <person name="Szarkandi J.G."/>
            <person name="Papp V."/>
            <person name="Albert L."/>
            <person name="Andreopoulos W."/>
            <person name="Angelini C."/>
            <person name="Antonin V."/>
            <person name="Barry K.W."/>
            <person name="Bougher N.L."/>
            <person name="Buchanan P."/>
            <person name="Buyck B."/>
            <person name="Bense V."/>
            <person name="Catcheside P."/>
            <person name="Chovatia M."/>
            <person name="Cooper J."/>
            <person name="Damon W."/>
            <person name="Desjardin D."/>
            <person name="Finy P."/>
            <person name="Geml J."/>
            <person name="Haridas S."/>
            <person name="Hughes K."/>
            <person name="Justo A."/>
            <person name="Karasinski D."/>
            <person name="Kautmanova I."/>
            <person name="Kiss B."/>
            <person name="Kocsube S."/>
            <person name="Kotiranta H."/>
            <person name="LaButti K.M."/>
            <person name="Lechner B.E."/>
            <person name="Liimatainen K."/>
            <person name="Lipzen A."/>
            <person name="Lukacs Z."/>
            <person name="Mihaltcheva S."/>
            <person name="Morgado L.N."/>
            <person name="Niskanen T."/>
            <person name="Noordeloos M.E."/>
            <person name="Ohm R.A."/>
            <person name="Ortiz-Santana B."/>
            <person name="Ovrebo C."/>
            <person name="Racz N."/>
            <person name="Riley R."/>
            <person name="Savchenko A."/>
            <person name="Shiryaev A."/>
            <person name="Soop K."/>
            <person name="Spirin V."/>
            <person name="Szebenyi C."/>
            <person name="Tomsovsky M."/>
            <person name="Tulloss R.E."/>
            <person name="Uehling J."/>
            <person name="Grigoriev I.V."/>
            <person name="Vagvolgyi C."/>
            <person name="Papp T."/>
            <person name="Martin F.M."/>
            <person name="Miettinen O."/>
            <person name="Hibbett D.S."/>
            <person name="Nagy L.G."/>
        </authorList>
    </citation>
    <scope>NUCLEOTIDE SEQUENCE [LARGE SCALE GENOMIC DNA]</scope>
    <source>
        <strain evidence="2 3">OMC1185</strain>
    </source>
</reference>
<dbReference type="EMBL" id="ML213528">
    <property type="protein sequence ID" value="TFK46601.1"/>
    <property type="molecule type" value="Genomic_DNA"/>
</dbReference>
<name>A0A5C3MYN3_9AGAM</name>
<protein>
    <recommendedName>
        <fullName evidence="1">DUF4470 domain-containing protein</fullName>
    </recommendedName>
</protein>
<proteinExistence type="predicted"/>
<dbReference type="STRING" id="5364.A0A5C3MYN3"/>
<sequence>MLGLHLWGNIPAMDLFNLDNNEKDHSADLSLACVASGDFRHVVRSVNALPDDYTGKLTIMLNDRDHVISMRNLALICLLGTIEDEVVAAELALHFWYSVFLPIEYQLRILVALTPLVEQLLLAPSACKIELGSRSSLYCDAPPQLGKLMLAMLKSTYSTSHASEEYKRIRCAPSRKDFYDRAYCNVEPAHRVALQEFRLFGLVVPFGALNAHFNVPNRSLFSPTGSWLLNDHVTPLESWDLKSVVAAGTAHGAQRADIFGCLYFFLTDELRTFARRLRQFRTTFHVYNEDASDLAERLKAGGLRASGLPPSTRFDRIEVSNIMDAEYVGIPRVLENWASRLRASKDAVLVGYFMNWRARQEGADPFSAGDRVTDRIMARLRKDNRMRKPSPQDMLRGDIRSRMIVQYMKCAEPVHENWTAFKKYLKAQSIDETLRRLSLRMKDRHTVVPHRNFAPLDGPPNALPAFADEDSWYLHVYLGGLAWSERYVEIARQ</sequence>
<evidence type="ECO:0000259" key="1">
    <source>
        <dbReference type="Pfam" id="PF14737"/>
    </source>
</evidence>
<evidence type="ECO:0000313" key="3">
    <source>
        <dbReference type="Proteomes" id="UP000305948"/>
    </source>
</evidence>
<evidence type="ECO:0000313" key="2">
    <source>
        <dbReference type="EMBL" id="TFK46601.1"/>
    </source>
</evidence>
<dbReference type="InterPro" id="IPR027974">
    <property type="entry name" value="DUF4470"/>
</dbReference>
<dbReference type="Proteomes" id="UP000305948">
    <property type="component" value="Unassembled WGS sequence"/>
</dbReference>
<dbReference type="AlphaFoldDB" id="A0A5C3MYN3"/>
<dbReference type="OrthoDB" id="5282002at2759"/>
<dbReference type="Pfam" id="PF14737">
    <property type="entry name" value="DUF4470"/>
    <property type="match status" value="1"/>
</dbReference>